<accession>A0ABT4JRS8</accession>
<evidence type="ECO:0000256" key="4">
    <source>
        <dbReference type="ARBA" id="ARBA00022452"/>
    </source>
</evidence>
<evidence type="ECO:0000256" key="2">
    <source>
        <dbReference type="ARBA" id="ARBA00007613"/>
    </source>
</evidence>
<sequence>MKKHILATFIAAASISNLYAESLFEVYKLAQEHDPSLRAAAATYDAQKEEVTITKGNLYPSITFNGNLGYTNSDSRSYDGSTLSNALSLNMNYPIYSPALGYAVDAVEINFDSAAINYENAKENLALISLTEYFDLLTAQATLKNTEAQVLSNASQLDRVKKQFDVGLVSITDLQDAQAAYDAVKVNSLSAYSSVLKAQQALFQRTGKQITSIPELSKGYKIQLDNDLTVEQLIKQAKVQNTDIKTLDLAVQAAEKNIQIEKSNGRSPTVVLTGALSQSDADSSPNKSSDGNSTDASIGIGVSVPLYKGGAINASVRKASSTAEAVRENRAAAIQTLELNLRSLYLDLETSVAQIEAQSQLVKSRTSALEATQAGYDAGIRNLVELLTAQSNLYDAQNTYQQLRYGFVVQKLNLLELTGNLSEDEIRKLGAWLK</sequence>
<gene>
    <name evidence="9" type="ORF">O1D97_02410</name>
</gene>
<evidence type="ECO:0000256" key="3">
    <source>
        <dbReference type="ARBA" id="ARBA00022448"/>
    </source>
</evidence>
<organism evidence="9 10">
    <name type="scientific">Marinomonas phaeophyticola</name>
    <dbReference type="NCBI Taxonomy" id="3004091"/>
    <lineage>
        <taxon>Bacteria</taxon>
        <taxon>Pseudomonadati</taxon>
        <taxon>Pseudomonadota</taxon>
        <taxon>Gammaproteobacteria</taxon>
        <taxon>Oceanospirillales</taxon>
        <taxon>Oceanospirillaceae</taxon>
        <taxon>Marinomonas</taxon>
    </lineage>
</organism>
<dbReference type="Pfam" id="PF02321">
    <property type="entry name" value="OEP"/>
    <property type="match status" value="2"/>
</dbReference>
<keyword evidence="3" id="KW-0813">Transport</keyword>
<keyword evidence="6" id="KW-0472">Membrane</keyword>
<evidence type="ECO:0000256" key="6">
    <source>
        <dbReference type="ARBA" id="ARBA00023136"/>
    </source>
</evidence>
<name>A0ABT4JRS8_9GAMM</name>
<dbReference type="Gene3D" id="1.20.1600.10">
    <property type="entry name" value="Outer membrane efflux proteins (OEP)"/>
    <property type="match status" value="1"/>
</dbReference>
<comment type="similarity">
    <text evidence="2">Belongs to the outer membrane factor (OMF) (TC 1.B.17) family.</text>
</comment>
<feature type="region of interest" description="Disordered" evidence="8">
    <location>
        <begin position="276"/>
        <end position="295"/>
    </location>
</feature>
<keyword evidence="10" id="KW-1185">Reference proteome</keyword>
<dbReference type="Proteomes" id="UP001149719">
    <property type="component" value="Unassembled WGS sequence"/>
</dbReference>
<evidence type="ECO:0000256" key="1">
    <source>
        <dbReference type="ARBA" id="ARBA00004442"/>
    </source>
</evidence>
<evidence type="ECO:0000256" key="8">
    <source>
        <dbReference type="SAM" id="MobiDB-lite"/>
    </source>
</evidence>
<evidence type="ECO:0000256" key="7">
    <source>
        <dbReference type="ARBA" id="ARBA00023237"/>
    </source>
</evidence>
<dbReference type="SUPFAM" id="SSF56954">
    <property type="entry name" value="Outer membrane efflux proteins (OEP)"/>
    <property type="match status" value="1"/>
</dbReference>
<proteinExistence type="inferred from homology"/>
<keyword evidence="4" id="KW-1134">Transmembrane beta strand</keyword>
<keyword evidence="7" id="KW-0998">Cell outer membrane</keyword>
<evidence type="ECO:0000256" key="5">
    <source>
        <dbReference type="ARBA" id="ARBA00022692"/>
    </source>
</evidence>
<evidence type="ECO:0000313" key="10">
    <source>
        <dbReference type="Proteomes" id="UP001149719"/>
    </source>
</evidence>
<reference evidence="9" key="1">
    <citation type="submission" date="2022-12" db="EMBL/GenBank/DDBJ databases">
        <title>Marinomonas 15G1-11 sp. nov, isolated from marine algae.</title>
        <authorList>
            <person name="Butt M."/>
            <person name="Choi D.G."/>
            <person name="Kim J.M."/>
            <person name="Lee J.K."/>
            <person name="Baek J.H."/>
            <person name="Jeon C.O."/>
        </authorList>
    </citation>
    <scope>NUCLEOTIDE SEQUENCE</scope>
    <source>
        <strain evidence="9">15G1-11</strain>
    </source>
</reference>
<dbReference type="EMBL" id="JAPUBN010000007">
    <property type="protein sequence ID" value="MCZ2720528.1"/>
    <property type="molecule type" value="Genomic_DNA"/>
</dbReference>
<dbReference type="InterPro" id="IPR051906">
    <property type="entry name" value="TolC-like"/>
</dbReference>
<comment type="subcellular location">
    <subcellularLocation>
        <location evidence="1">Cell outer membrane</location>
    </subcellularLocation>
</comment>
<protein>
    <submittedName>
        <fullName evidence="9">TolC family outer membrane protein</fullName>
    </submittedName>
</protein>
<dbReference type="InterPro" id="IPR003423">
    <property type="entry name" value="OMP_efflux"/>
</dbReference>
<dbReference type="PANTHER" id="PTHR30026:SF20">
    <property type="entry name" value="OUTER MEMBRANE PROTEIN TOLC"/>
    <property type="match status" value="1"/>
</dbReference>
<dbReference type="RefSeq" id="WP_269122506.1">
    <property type="nucleotide sequence ID" value="NZ_JAPUBN010000007.1"/>
</dbReference>
<dbReference type="PANTHER" id="PTHR30026">
    <property type="entry name" value="OUTER MEMBRANE PROTEIN TOLC"/>
    <property type="match status" value="1"/>
</dbReference>
<dbReference type="InterPro" id="IPR010130">
    <property type="entry name" value="T1SS_OMP_TolC"/>
</dbReference>
<comment type="caution">
    <text evidence="9">The sequence shown here is derived from an EMBL/GenBank/DDBJ whole genome shotgun (WGS) entry which is preliminary data.</text>
</comment>
<keyword evidence="5" id="KW-0812">Transmembrane</keyword>
<evidence type="ECO:0000313" key="9">
    <source>
        <dbReference type="EMBL" id="MCZ2720528.1"/>
    </source>
</evidence>
<dbReference type="NCBIfam" id="TIGR01844">
    <property type="entry name" value="type_I_sec_TolC"/>
    <property type="match status" value="1"/>
</dbReference>